<organism evidence="1 2">
    <name type="scientific">Artemia franciscana</name>
    <name type="common">Brine shrimp</name>
    <name type="synonym">Artemia sanfranciscana</name>
    <dbReference type="NCBI Taxonomy" id="6661"/>
    <lineage>
        <taxon>Eukaryota</taxon>
        <taxon>Metazoa</taxon>
        <taxon>Ecdysozoa</taxon>
        <taxon>Arthropoda</taxon>
        <taxon>Crustacea</taxon>
        <taxon>Branchiopoda</taxon>
        <taxon>Anostraca</taxon>
        <taxon>Artemiidae</taxon>
        <taxon>Artemia</taxon>
    </lineage>
</organism>
<evidence type="ECO:0000313" key="1">
    <source>
        <dbReference type="EMBL" id="KAK2715175.1"/>
    </source>
</evidence>
<accession>A0AA88HSW2</accession>
<sequence>MMFGGTTSGEDDVSEQDIKFLGAKVKQISNIFLKELKGGSLRLSKRKYWEMPTDKKDVDKIYVDKNDPLVVENGVVLDRVTTSSFGPLERIMRCGDKDKYITYQACYTIDKAISVSMELSMFHAYWGCDVVPDSWSVTYARRAAKHFDKLFLNKLNELAGNK</sequence>
<protein>
    <submittedName>
        <fullName evidence="1">Uncharacterized protein</fullName>
    </submittedName>
</protein>
<comment type="caution">
    <text evidence="1">The sequence shown here is derived from an EMBL/GenBank/DDBJ whole genome shotgun (WGS) entry which is preliminary data.</text>
</comment>
<dbReference type="EMBL" id="JAVRJZ010000012">
    <property type="protein sequence ID" value="KAK2715175.1"/>
    <property type="molecule type" value="Genomic_DNA"/>
</dbReference>
<dbReference type="Proteomes" id="UP001187531">
    <property type="component" value="Unassembled WGS sequence"/>
</dbReference>
<proteinExistence type="predicted"/>
<name>A0AA88HSW2_ARTSF</name>
<keyword evidence="2" id="KW-1185">Reference proteome</keyword>
<reference evidence="1" key="1">
    <citation type="submission" date="2023-07" db="EMBL/GenBank/DDBJ databases">
        <title>Chromosome-level genome assembly of Artemia franciscana.</title>
        <authorList>
            <person name="Jo E."/>
        </authorList>
    </citation>
    <scope>NUCLEOTIDE SEQUENCE</scope>
    <source>
        <tissue evidence="1">Whole body</tissue>
    </source>
</reference>
<gene>
    <name evidence="1" type="ORF">QYM36_009977</name>
</gene>
<evidence type="ECO:0000313" key="2">
    <source>
        <dbReference type="Proteomes" id="UP001187531"/>
    </source>
</evidence>
<dbReference type="AlphaFoldDB" id="A0AA88HSW2"/>